<sequence length="486" mass="50468">MGTLNSINPFTGEAQFDPIAESTPAEVDAVVARSVAASSHWAKVAPAERARALRAIAEALDADPTPLAELAHQETALGADRLVGEIARTSFQLRLFAEELETGQLLAAEIDEAVPGSPPAGHPRLVRRYVALGPVAVFGAGNFPFAFGQLGGDTASALAAGCTVIVKDHPGHPHLAQRLMELARLALTGAGCDADVLQSVKGMAAGSALVSHPAVHAGAFTGSQKAGRALFDIATSRPQPIPFYGELGSINPVFITQAALAARRDELASELAASLTMGRGQLCTKPSVIFVPDDQAFIDGLVHELSAVAPGPLLSPLSLERYIQGVSGVADVTGVAELIPISAGADLSVAPALLATGFDNFVKHADELLEECFGPVGLLVRCESEGDFDVAIERLEGALVATVHAVPDVDGALASHLVDELSFIAGRVVVNGWPTGLAVTPWQHHGGPYPASTSVLHTSVGSQAMMRFVRPVVIQNVSDEQWPGLL</sequence>
<dbReference type="InterPro" id="IPR050740">
    <property type="entry name" value="Aldehyde_DH_Superfamily"/>
</dbReference>
<dbReference type="InterPro" id="IPR016163">
    <property type="entry name" value="Ald_DH_C"/>
</dbReference>
<keyword evidence="1" id="KW-0560">Oxidoreductase</keyword>
<accession>A0A6J6E823</accession>
<dbReference type="PANTHER" id="PTHR43353:SF3">
    <property type="entry name" value="ALDEHYDE DEHYDROGENASE-RELATED"/>
    <property type="match status" value="1"/>
</dbReference>
<dbReference type="InterPro" id="IPR016161">
    <property type="entry name" value="Ald_DH/histidinol_DH"/>
</dbReference>
<dbReference type="EMBL" id="CAEZVY010000041">
    <property type="protein sequence ID" value="CAB4640162.1"/>
    <property type="molecule type" value="Genomic_DNA"/>
</dbReference>
<organism evidence="3">
    <name type="scientific">freshwater metagenome</name>
    <dbReference type="NCBI Taxonomy" id="449393"/>
    <lineage>
        <taxon>unclassified sequences</taxon>
        <taxon>metagenomes</taxon>
        <taxon>ecological metagenomes</taxon>
    </lineage>
</organism>
<dbReference type="Pfam" id="PF00171">
    <property type="entry name" value="Aldedh"/>
    <property type="match status" value="1"/>
</dbReference>
<dbReference type="PANTHER" id="PTHR43353">
    <property type="entry name" value="SUCCINATE-SEMIALDEHYDE DEHYDROGENASE, MITOCHONDRIAL"/>
    <property type="match status" value="1"/>
</dbReference>
<dbReference type="CDD" id="cd07129">
    <property type="entry name" value="ALDH_KGSADH"/>
    <property type="match status" value="1"/>
</dbReference>
<gene>
    <name evidence="3" type="ORF">UFOPK1684_00821</name>
    <name evidence="4" type="ORF">UFOPK2158_00518</name>
</gene>
<protein>
    <submittedName>
        <fullName evidence="3">Unannotated protein</fullName>
    </submittedName>
</protein>
<dbReference type="EMBL" id="CAEZTM010000033">
    <property type="protein sequence ID" value="CAB4572481.1"/>
    <property type="molecule type" value="Genomic_DNA"/>
</dbReference>
<proteinExistence type="predicted"/>
<reference evidence="3" key="1">
    <citation type="submission" date="2020-05" db="EMBL/GenBank/DDBJ databases">
        <authorList>
            <person name="Chiriac C."/>
            <person name="Salcher M."/>
            <person name="Ghai R."/>
            <person name="Kavagutti S V."/>
        </authorList>
    </citation>
    <scope>NUCLEOTIDE SEQUENCE</scope>
</reference>
<dbReference type="InterPro" id="IPR044151">
    <property type="entry name" value="ALDH_KGSADH"/>
</dbReference>
<dbReference type="InterPro" id="IPR015590">
    <property type="entry name" value="Aldehyde_DH_dom"/>
</dbReference>
<evidence type="ECO:0000259" key="2">
    <source>
        <dbReference type="Pfam" id="PF00171"/>
    </source>
</evidence>
<dbReference type="InterPro" id="IPR016162">
    <property type="entry name" value="Ald_DH_N"/>
</dbReference>
<evidence type="ECO:0000313" key="4">
    <source>
        <dbReference type="EMBL" id="CAB4640162.1"/>
    </source>
</evidence>
<dbReference type="Gene3D" id="3.40.605.10">
    <property type="entry name" value="Aldehyde Dehydrogenase, Chain A, domain 1"/>
    <property type="match status" value="1"/>
</dbReference>
<feature type="domain" description="Aldehyde dehydrogenase" evidence="2">
    <location>
        <begin position="4"/>
        <end position="447"/>
    </location>
</feature>
<dbReference type="SUPFAM" id="SSF53720">
    <property type="entry name" value="ALDH-like"/>
    <property type="match status" value="1"/>
</dbReference>
<evidence type="ECO:0000313" key="3">
    <source>
        <dbReference type="EMBL" id="CAB4572481.1"/>
    </source>
</evidence>
<name>A0A6J6E823_9ZZZZ</name>
<dbReference type="Gene3D" id="3.40.309.10">
    <property type="entry name" value="Aldehyde Dehydrogenase, Chain A, domain 2"/>
    <property type="match status" value="1"/>
</dbReference>
<dbReference type="AlphaFoldDB" id="A0A6J6E823"/>
<evidence type="ECO:0000256" key="1">
    <source>
        <dbReference type="ARBA" id="ARBA00023002"/>
    </source>
</evidence>
<dbReference type="GO" id="GO:0016620">
    <property type="term" value="F:oxidoreductase activity, acting on the aldehyde or oxo group of donors, NAD or NADP as acceptor"/>
    <property type="evidence" value="ECO:0007669"/>
    <property type="project" value="InterPro"/>
</dbReference>